<sequence>MDASLTLAEADRQPAAERLGDELRQVGVRAFTAAGYRVGTVRHLVLLRFAERVPESLQREAVEAFLALRDSCVRDGRPYILSIEHGLQGSGEGADRGFEHAFLLSFASEGDRNYYVGEPVVDDPAFYDLQHHAFKADIGPLLDPQHVLVFDYTLAGAPGGQA</sequence>
<dbReference type="PROSITE" id="PS51502">
    <property type="entry name" value="S_R_A_B_BARREL"/>
    <property type="match status" value="1"/>
</dbReference>
<dbReference type="SUPFAM" id="SSF54909">
    <property type="entry name" value="Dimeric alpha+beta barrel"/>
    <property type="match status" value="1"/>
</dbReference>
<evidence type="ECO:0000259" key="1">
    <source>
        <dbReference type="PROSITE" id="PS51502"/>
    </source>
</evidence>
<dbReference type="Gene3D" id="3.30.70.100">
    <property type="match status" value="1"/>
</dbReference>
<dbReference type="InterPro" id="IPR013097">
    <property type="entry name" value="Dabb"/>
</dbReference>
<dbReference type="InterPro" id="IPR011008">
    <property type="entry name" value="Dimeric_a/b-barrel"/>
</dbReference>
<keyword evidence="3" id="KW-1185">Reference proteome</keyword>
<dbReference type="RefSeq" id="WP_034197726.1">
    <property type="nucleotide sequence ID" value="NZ_CABVQD010000003.1"/>
</dbReference>
<dbReference type="Proteomes" id="UP000494330">
    <property type="component" value="Unassembled WGS sequence"/>
</dbReference>
<protein>
    <recommendedName>
        <fullName evidence="1">Stress-response A/B barrel domain-containing protein</fullName>
    </recommendedName>
</protein>
<dbReference type="Pfam" id="PF07876">
    <property type="entry name" value="Dabb"/>
    <property type="match status" value="1"/>
</dbReference>
<dbReference type="SMART" id="SM00886">
    <property type="entry name" value="Dabb"/>
    <property type="match status" value="1"/>
</dbReference>
<gene>
    <name evidence="2" type="ORF">BPA30113_01506</name>
</gene>
<name>A0A6P2J274_9BURK</name>
<evidence type="ECO:0000313" key="3">
    <source>
        <dbReference type="Proteomes" id="UP000494330"/>
    </source>
</evidence>
<evidence type="ECO:0000313" key="2">
    <source>
        <dbReference type="EMBL" id="VWB37234.1"/>
    </source>
</evidence>
<organism evidence="2 3">
    <name type="scientific">Burkholderia paludis</name>
    <dbReference type="NCBI Taxonomy" id="1506587"/>
    <lineage>
        <taxon>Bacteria</taxon>
        <taxon>Pseudomonadati</taxon>
        <taxon>Pseudomonadota</taxon>
        <taxon>Betaproteobacteria</taxon>
        <taxon>Burkholderiales</taxon>
        <taxon>Burkholderiaceae</taxon>
        <taxon>Burkholderia</taxon>
        <taxon>Burkholderia cepacia complex</taxon>
    </lineage>
</organism>
<dbReference type="EMBL" id="CABVQD010000003">
    <property type="protein sequence ID" value="VWB37234.1"/>
    <property type="molecule type" value="Genomic_DNA"/>
</dbReference>
<dbReference type="AlphaFoldDB" id="A0A6P2J274"/>
<feature type="domain" description="Stress-response A/B barrel" evidence="1">
    <location>
        <begin position="41"/>
        <end position="152"/>
    </location>
</feature>
<proteinExistence type="predicted"/>
<accession>A0A6P2J274</accession>
<reference evidence="2 3" key="1">
    <citation type="submission" date="2019-09" db="EMBL/GenBank/DDBJ databases">
        <authorList>
            <person name="Depoorter E."/>
        </authorList>
    </citation>
    <scope>NUCLEOTIDE SEQUENCE [LARGE SCALE GENOMIC DNA]</scope>
    <source>
        <strain evidence="2">LMG 30113</strain>
    </source>
</reference>